<proteinExistence type="predicted"/>
<evidence type="ECO:0000259" key="1">
    <source>
        <dbReference type="Pfam" id="PF09722"/>
    </source>
</evidence>
<feature type="domain" description="Antitoxin Xre-like helix-turn-helix" evidence="2">
    <location>
        <begin position="18"/>
        <end position="79"/>
    </location>
</feature>
<name>A0A290QB07_9BACT</name>
<dbReference type="KEGG" id="vbh:CMV30_00020"/>
<gene>
    <name evidence="3" type="ORF">CMV30_00020</name>
</gene>
<evidence type="ECO:0000313" key="4">
    <source>
        <dbReference type="Proteomes" id="UP000217265"/>
    </source>
</evidence>
<feature type="domain" description="Antitoxin Xre/MbcA/ParS-like toxin-binding" evidence="1">
    <location>
        <begin position="85"/>
        <end position="133"/>
    </location>
</feature>
<dbReference type="Proteomes" id="UP000217265">
    <property type="component" value="Chromosome"/>
</dbReference>
<sequence>MKKVVYPDDWSTANNAELAMRVEEGLPVLDLVEFGRKVGFTIDELAKLVHIPPRTYARRVASKARLNVPEGERAVRIMRLYDRAKQTLGTHESTRAWLNRKLRVLGGRTPLDFAKTEPGAREVEAVLERFEDGVFS</sequence>
<dbReference type="InterPro" id="IPR011979">
    <property type="entry name" value="Antitox_Xre"/>
</dbReference>
<protein>
    <submittedName>
        <fullName evidence="3">Uncharacterized protein</fullName>
    </submittedName>
</protein>
<dbReference type="Pfam" id="PF09722">
    <property type="entry name" value="Xre_MbcA_ParS_C"/>
    <property type="match status" value="1"/>
</dbReference>
<dbReference type="OrthoDB" id="191018at2"/>
<evidence type="ECO:0000259" key="2">
    <source>
        <dbReference type="Pfam" id="PF20432"/>
    </source>
</evidence>
<keyword evidence="4" id="KW-1185">Reference proteome</keyword>
<dbReference type="GO" id="GO:0003677">
    <property type="term" value="F:DNA binding"/>
    <property type="evidence" value="ECO:0007669"/>
    <property type="project" value="InterPro"/>
</dbReference>
<dbReference type="NCBIfam" id="TIGR02293">
    <property type="entry name" value="TAS_TIGR02293"/>
    <property type="match status" value="1"/>
</dbReference>
<accession>A0A290QB07</accession>
<dbReference type="InterPro" id="IPR024467">
    <property type="entry name" value="Xre/MbcA/ParS-like_toxin-bd"/>
</dbReference>
<dbReference type="AlphaFoldDB" id="A0A290QB07"/>
<organism evidence="3 4">
    <name type="scientific">Nibricoccus aquaticus</name>
    <dbReference type="NCBI Taxonomy" id="2576891"/>
    <lineage>
        <taxon>Bacteria</taxon>
        <taxon>Pseudomonadati</taxon>
        <taxon>Verrucomicrobiota</taxon>
        <taxon>Opitutia</taxon>
        <taxon>Opitutales</taxon>
        <taxon>Opitutaceae</taxon>
        <taxon>Nibricoccus</taxon>
    </lineage>
</organism>
<dbReference type="RefSeq" id="WP_096054123.1">
    <property type="nucleotide sequence ID" value="NZ_CP023344.1"/>
</dbReference>
<dbReference type="Pfam" id="PF20432">
    <property type="entry name" value="Xre-like-HTH"/>
    <property type="match status" value="1"/>
</dbReference>
<dbReference type="InterPro" id="IPR046847">
    <property type="entry name" value="Xre-like_HTH"/>
</dbReference>
<evidence type="ECO:0000313" key="3">
    <source>
        <dbReference type="EMBL" id="ATC62488.1"/>
    </source>
</evidence>
<reference evidence="3 4" key="1">
    <citation type="submission" date="2017-09" db="EMBL/GenBank/DDBJ databases">
        <title>Complete genome sequence of Verrucomicrobial strain HZ-65, isolated from freshwater.</title>
        <authorList>
            <person name="Choi A."/>
        </authorList>
    </citation>
    <scope>NUCLEOTIDE SEQUENCE [LARGE SCALE GENOMIC DNA]</scope>
    <source>
        <strain evidence="3 4">HZ-65</strain>
    </source>
</reference>
<dbReference type="EMBL" id="CP023344">
    <property type="protein sequence ID" value="ATC62488.1"/>
    <property type="molecule type" value="Genomic_DNA"/>
</dbReference>